<accession>A0A495V730</accession>
<reference evidence="2 3" key="1">
    <citation type="submission" date="2018-10" db="EMBL/GenBank/DDBJ databases">
        <title>Genomic Encyclopedia of Archaeal and Bacterial Type Strains, Phase II (KMG-II): from individual species to whole genera.</title>
        <authorList>
            <person name="Goeker M."/>
        </authorList>
    </citation>
    <scope>NUCLEOTIDE SEQUENCE [LARGE SCALE GENOMIC DNA]</scope>
    <source>
        <strain evidence="2 3">DSM 235</strain>
    </source>
</reference>
<comment type="caution">
    <text evidence="2">The sequence shown here is derived from an EMBL/GenBank/DDBJ whole genome shotgun (WGS) entry which is preliminary data.</text>
</comment>
<evidence type="ECO:0000313" key="3">
    <source>
        <dbReference type="Proteomes" id="UP000274556"/>
    </source>
</evidence>
<feature type="region of interest" description="Disordered" evidence="1">
    <location>
        <begin position="187"/>
        <end position="217"/>
    </location>
</feature>
<sequence>MNDPVTIDQDAREMRVVQNELEFNEARDLRRAEDEHAIARYTMGRDECVGLINQMLVKSASARLFEASLLADLRRVKDDKAYRHAMGAPITLPDGRTVNAGTWEGFCRAIGCSARALDERISMLDQLGPEAFDAIQSVGLARRHVRQILALPDAERTVVIDQVEVAVGDKDAIADLVETLVARHATEKGRVERERDEAVAKAEKERDDAARARERVTARDREIDDLKRRLEGAGGGDEPLRFLEEEKQALAALSRLLPERLEACGPESRQNAFHVARLIANRAERIAGMIVDVYSGDFSTDLAPEPEEWPEYDRAAAAIRAQMHPRTREDALSAQAPFMQDPEGEPPGSSGSRFLEEVLSTTDQSENTGLS</sequence>
<feature type="compositionally biased region" description="Polar residues" evidence="1">
    <location>
        <begin position="359"/>
        <end position="371"/>
    </location>
</feature>
<protein>
    <submittedName>
        <fullName evidence="2">Uncharacterized protein</fullName>
    </submittedName>
</protein>
<dbReference type="OrthoDB" id="8564384at2"/>
<dbReference type="Proteomes" id="UP000274556">
    <property type="component" value="Unassembled WGS sequence"/>
</dbReference>
<dbReference type="RefSeq" id="WP_120796944.1">
    <property type="nucleotide sequence ID" value="NZ_RBXL01000001.1"/>
</dbReference>
<gene>
    <name evidence="2" type="ORF">BDD21_1895</name>
</gene>
<evidence type="ECO:0000313" key="2">
    <source>
        <dbReference type="EMBL" id="RKT44510.1"/>
    </source>
</evidence>
<dbReference type="EMBL" id="RBXL01000001">
    <property type="protein sequence ID" value="RKT44510.1"/>
    <property type="molecule type" value="Genomic_DNA"/>
</dbReference>
<evidence type="ECO:0000256" key="1">
    <source>
        <dbReference type="SAM" id="MobiDB-lite"/>
    </source>
</evidence>
<name>A0A495V730_9GAMM</name>
<keyword evidence="3" id="KW-1185">Reference proteome</keyword>
<proteinExistence type="predicted"/>
<feature type="region of interest" description="Disordered" evidence="1">
    <location>
        <begin position="323"/>
        <end position="371"/>
    </location>
</feature>
<dbReference type="AlphaFoldDB" id="A0A495V730"/>
<organism evidence="2 3">
    <name type="scientific">Thiocapsa rosea</name>
    <dbReference type="NCBI Taxonomy" id="69360"/>
    <lineage>
        <taxon>Bacteria</taxon>
        <taxon>Pseudomonadati</taxon>
        <taxon>Pseudomonadota</taxon>
        <taxon>Gammaproteobacteria</taxon>
        <taxon>Chromatiales</taxon>
        <taxon>Chromatiaceae</taxon>
        <taxon>Thiocapsa</taxon>
    </lineage>
</organism>